<gene>
    <name evidence="1" type="ORF">C5748_18135</name>
</gene>
<keyword evidence="2" id="KW-1185">Reference proteome</keyword>
<protein>
    <submittedName>
        <fullName evidence="1">Uncharacterized protein</fullName>
    </submittedName>
</protein>
<evidence type="ECO:0000313" key="2">
    <source>
        <dbReference type="Proteomes" id="UP000239434"/>
    </source>
</evidence>
<dbReference type="EMBL" id="PVBR01000014">
    <property type="protein sequence ID" value="PRD42077.1"/>
    <property type="molecule type" value="Genomic_DNA"/>
</dbReference>
<evidence type="ECO:0000313" key="1">
    <source>
        <dbReference type="EMBL" id="PRD42077.1"/>
    </source>
</evidence>
<sequence length="69" mass="8168">MTNYPKDGSTFVTVKEVHTAYRWKAYKPDGARQMKKPGRWQKQVWHSDFFKWENCEDPEGILFSIGEDA</sequence>
<organism evidence="1 2">
    <name type="scientific">Phyllobacterium phragmitis</name>
    <dbReference type="NCBI Taxonomy" id="2670329"/>
    <lineage>
        <taxon>Bacteria</taxon>
        <taxon>Pseudomonadati</taxon>
        <taxon>Pseudomonadota</taxon>
        <taxon>Alphaproteobacteria</taxon>
        <taxon>Hyphomicrobiales</taxon>
        <taxon>Phyllobacteriaceae</taxon>
        <taxon>Phyllobacterium</taxon>
    </lineage>
</organism>
<dbReference type="AlphaFoldDB" id="A0A2S9INH7"/>
<name>A0A2S9INH7_9HYPH</name>
<proteinExistence type="predicted"/>
<dbReference type="Proteomes" id="UP000239434">
    <property type="component" value="Unassembled WGS sequence"/>
</dbReference>
<dbReference type="RefSeq" id="WP_105743345.1">
    <property type="nucleotide sequence ID" value="NZ_PVBR01000014.1"/>
</dbReference>
<accession>A0A2S9INH7</accession>
<reference evidence="1 2" key="1">
    <citation type="submission" date="2018-02" db="EMBL/GenBank/DDBJ databases">
        <title>The draft genome of Phyllobacterium sp. 1N-3.</title>
        <authorList>
            <person name="Liu L."/>
            <person name="Li L."/>
            <person name="Zhang X."/>
            <person name="Wang T."/>
            <person name="Liang L."/>
        </authorList>
    </citation>
    <scope>NUCLEOTIDE SEQUENCE [LARGE SCALE GENOMIC DNA]</scope>
    <source>
        <strain evidence="1 2">1N-3</strain>
    </source>
</reference>
<comment type="caution">
    <text evidence="1">The sequence shown here is derived from an EMBL/GenBank/DDBJ whole genome shotgun (WGS) entry which is preliminary data.</text>
</comment>